<dbReference type="RefSeq" id="WP_141881553.1">
    <property type="nucleotide sequence ID" value="NZ_VFOM01000003.1"/>
</dbReference>
<dbReference type="Gene3D" id="3.40.50.1820">
    <property type="entry name" value="alpha/beta hydrolase"/>
    <property type="match status" value="1"/>
</dbReference>
<dbReference type="GO" id="GO:0051920">
    <property type="term" value="F:peroxiredoxin activity"/>
    <property type="evidence" value="ECO:0007669"/>
    <property type="project" value="InterPro"/>
</dbReference>
<dbReference type="OrthoDB" id="949132at2"/>
<dbReference type="InterPro" id="IPR000073">
    <property type="entry name" value="AB_hydrolase_1"/>
</dbReference>
<dbReference type="EMBL" id="VFOM01000003">
    <property type="protein sequence ID" value="TQL45032.1"/>
    <property type="molecule type" value="Genomic_DNA"/>
</dbReference>
<gene>
    <name evidence="3" type="ORF">FB562_2442</name>
</gene>
<dbReference type="InterPro" id="IPR050266">
    <property type="entry name" value="AB_hydrolase_sf"/>
</dbReference>
<name>A0A542YAJ4_9MICO</name>
<dbReference type="Pfam" id="PF00561">
    <property type="entry name" value="Abhydrolase_1"/>
    <property type="match status" value="1"/>
</dbReference>
<feature type="domain" description="Carboxymuconolactone decarboxylase-like" evidence="2">
    <location>
        <begin position="316"/>
        <end position="377"/>
    </location>
</feature>
<evidence type="ECO:0000259" key="2">
    <source>
        <dbReference type="Pfam" id="PF02627"/>
    </source>
</evidence>
<dbReference type="AlphaFoldDB" id="A0A542YAJ4"/>
<proteinExistence type="predicted"/>
<dbReference type="GO" id="GO:0016020">
    <property type="term" value="C:membrane"/>
    <property type="evidence" value="ECO:0007669"/>
    <property type="project" value="TreeGrafter"/>
</dbReference>
<evidence type="ECO:0000313" key="4">
    <source>
        <dbReference type="Proteomes" id="UP000317998"/>
    </source>
</evidence>
<dbReference type="Proteomes" id="UP000317998">
    <property type="component" value="Unassembled WGS sequence"/>
</dbReference>
<dbReference type="Gene3D" id="1.20.1290.10">
    <property type="entry name" value="AhpD-like"/>
    <property type="match status" value="1"/>
</dbReference>
<protein>
    <submittedName>
        <fullName evidence="3">Pimeloyl-ACP methyl ester carboxylesterase</fullName>
    </submittedName>
</protein>
<organism evidence="3 4">
    <name type="scientific">Homoserinimonas aerilata</name>
    <dbReference type="NCBI Taxonomy" id="1162970"/>
    <lineage>
        <taxon>Bacteria</taxon>
        <taxon>Bacillati</taxon>
        <taxon>Actinomycetota</taxon>
        <taxon>Actinomycetes</taxon>
        <taxon>Micrococcales</taxon>
        <taxon>Microbacteriaceae</taxon>
        <taxon>Homoserinimonas</taxon>
    </lineage>
</organism>
<dbReference type="SUPFAM" id="SSF53474">
    <property type="entry name" value="alpha/beta-Hydrolases"/>
    <property type="match status" value="1"/>
</dbReference>
<feature type="domain" description="AB hydrolase-1" evidence="1">
    <location>
        <begin position="32"/>
        <end position="256"/>
    </location>
</feature>
<dbReference type="PANTHER" id="PTHR43798:SF33">
    <property type="entry name" value="HYDROLASE, PUTATIVE (AFU_ORTHOLOGUE AFUA_2G14860)-RELATED"/>
    <property type="match status" value="1"/>
</dbReference>
<accession>A0A542YAJ4</accession>
<evidence type="ECO:0000313" key="3">
    <source>
        <dbReference type="EMBL" id="TQL45032.1"/>
    </source>
</evidence>
<dbReference type="InterPro" id="IPR003779">
    <property type="entry name" value="CMD-like"/>
</dbReference>
<sequence>MTPPALMEASRDEWLDINGCALRYRIEGQGDPIVLIHEIGGCLESWDAVAAVLAVDNTVIRYDQRSAGRSEKTMEPFTAHDLANDLAELLTALGVSRRVRLVGAAFGAAPALLHAAAHPDAVSSVALLAPALDIAPSSREILEARSHGAQESGMRSVLSSSLDRAWPESRRTGNSEFPRFRGRYLANEPHGFAQHNEALAEIELGDALERVKCPVLMLAGLHDVVRPVDNVQAAAERLPSATVVTIDAAHFIAAEAPQVAAAELLGFFGGGEHSSLRHVDIPEAEFSEEQRAAVAEAVAGVRGRMPAPMRAWLVNPELAARAQALGETLRYRTSLGPRLSELAIIVTARLWGTPFEWRVHSAAAAQAGLDPHLIESIRLGILPEFDAEDERTVVDVALALNHRHRIGDALFERATAVLGRRGLADLVGILGYYSLVSMTLNVYEIDTAGATSPFTASEGATDGLP</sequence>
<reference evidence="3 4" key="1">
    <citation type="submission" date="2019-06" db="EMBL/GenBank/DDBJ databases">
        <title>Sequencing the genomes of 1000 actinobacteria strains.</title>
        <authorList>
            <person name="Klenk H.-P."/>
        </authorList>
    </citation>
    <scope>NUCLEOTIDE SEQUENCE [LARGE SCALE GENOMIC DNA]</scope>
    <source>
        <strain evidence="3 4">DSM 26477</strain>
    </source>
</reference>
<dbReference type="PANTHER" id="PTHR43798">
    <property type="entry name" value="MONOACYLGLYCEROL LIPASE"/>
    <property type="match status" value="1"/>
</dbReference>
<dbReference type="Pfam" id="PF02627">
    <property type="entry name" value="CMD"/>
    <property type="match status" value="1"/>
</dbReference>
<dbReference type="InterPro" id="IPR029032">
    <property type="entry name" value="AhpD-like"/>
</dbReference>
<keyword evidence="4" id="KW-1185">Reference proteome</keyword>
<evidence type="ECO:0000259" key="1">
    <source>
        <dbReference type="Pfam" id="PF00561"/>
    </source>
</evidence>
<dbReference type="SUPFAM" id="SSF69118">
    <property type="entry name" value="AhpD-like"/>
    <property type="match status" value="1"/>
</dbReference>
<comment type="caution">
    <text evidence="3">The sequence shown here is derived from an EMBL/GenBank/DDBJ whole genome shotgun (WGS) entry which is preliminary data.</text>
</comment>
<dbReference type="InterPro" id="IPR029058">
    <property type="entry name" value="AB_hydrolase_fold"/>
</dbReference>